<evidence type="ECO:0000256" key="1">
    <source>
        <dbReference type="ARBA" id="ARBA00004604"/>
    </source>
</evidence>
<dbReference type="STRING" id="6184.A0A430PZT3"/>
<dbReference type="GO" id="GO:0019843">
    <property type="term" value="F:rRNA binding"/>
    <property type="evidence" value="ECO:0007669"/>
    <property type="project" value="UniProtKB-UniRule"/>
</dbReference>
<accession>A0A430PZT3</accession>
<dbReference type="EMBL" id="QMKO01003712">
    <property type="protein sequence ID" value="RTG80962.1"/>
    <property type="molecule type" value="Genomic_DNA"/>
</dbReference>
<dbReference type="GO" id="GO:0005730">
    <property type="term" value="C:nucleolus"/>
    <property type="evidence" value="ECO:0007669"/>
    <property type="project" value="UniProtKB-SubCell"/>
</dbReference>
<sequence length="226" mass="25795">MAVISDIRKPKTHKGKRVLERRAPKLVENDKCTLVIKGGHTSDVVNTFLNDLCALKKPLVYRLKWKNRVLPFEDLSFIEKMCNKFDCSMFVVGMHSKKRPHNIIFGRLHDGELLDMFELGIKMYKPISDCKDKWKRAHRVPPEVMKGDKTPKNKSVDVFGSRIGRVHVGKSSELENLRPGSTIRTALTGHRKRGFERIKSGVSKSKKISAPSDLSVSKRRKLFTDA</sequence>
<feature type="domain" description="Brix" evidence="8">
    <location>
        <begin position="31"/>
        <end position="226"/>
    </location>
</feature>
<dbReference type="InterPro" id="IPR039770">
    <property type="entry name" value="Rpf2"/>
</dbReference>
<evidence type="ECO:0000313" key="10">
    <source>
        <dbReference type="Proteomes" id="UP000290809"/>
    </source>
</evidence>
<evidence type="ECO:0000256" key="2">
    <source>
        <dbReference type="ARBA" id="ARBA00010782"/>
    </source>
</evidence>
<dbReference type="GO" id="GO:0000027">
    <property type="term" value="P:ribosomal large subunit assembly"/>
    <property type="evidence" value="ECO:0007669"/>
    <property type="project" value="InterPro"/>
</dbReference>
<evidence type="ECO:0000259" key="8">
    <source>
        <dbReference type="PROSITE" id="PS50833"/>
    </source>
</evidence>
<dbReference type="PANTHER" id="PTHR12728">
    <property type="entry name" value="BRIX DOMAIN CONTAINING PROTEIN"/>
    <property type="match status" value="1"/>
</dbReference>
<gene>
    <name evidence="9" type="ORF">DC041_0001825</name>
</gene>
<evidence type="ECO:0000256" key="3">
    <source>
        <dbReference type="ARBA" id="ARBA00020387"/>
    </source>
</evidence>
<feature type="region of interest" description="Disordered" evidence="7">
    <location>
        <begin position="198"/>
        <end position="226"/>
    </location>
</feature>
<dbReference type="GO" id="GO:0000463">
    <property type="term" value="P:maturation of LSU-rRNA from tricistronic rRNA transcript (SSU-rRNA, 5.8S rRNA, LSU-rRNA)"/>
    <property type="evidence" value="ECO:0007669"/>
    <property type="project" value="TreeGrafter"/>
</dbReference>
<comment type="caution">
    <text evidence="9">The sequence shown here is derived from an EMBL/GenBank/DDBJ whole genome shotgun (WGS) entry which is preliminary data.</text>
</comment>
<evidence type="ECO:0000256" key="5">
    <source>
        <dbReference type="ARBA" id="ARBA00030889"/>
    </source>
</evidence>
<keyword evidence="10" id="KW-1185">Reference proteome</keyword>
<comment type="similarity">
    <text evidence="2 6">Belongs to the RPF2 family.</text>
</comment>
<protein>
    <recommendedName>
        <fullName evidence="3 6">Ribosome production factor 2 homolog</fullName>
    </recommendedName>
    <alternativeName>
        <fullName evidence="5 6">Ribosome biogenesis protein RPF2 homolog</fullName>
    </alternativeName>
</protein>
<dbReference type="PANTHER" id="PTHR12728:SF0">
    <property type="entry name" value="RIBOSOME PRODUCTION FACTOR 2 HOMOLOG"/>
    <property type="match status" value="1"/>
</dbReference>
<dbReference type="Pfam" id="PF04427">
    <property type="entry name" value="Brix"/>
    <property type="match status" value="1"/>
</dbReference>
<dbReference type="AlphaFoldDB" id="A0A430PZT3"/>
<name>A0A430PZT3_SCHBO</name>
<dbReference type="InterPro" id="IPR007109">
    <property type="entry name" value="Brix"/>
</dbReference>
<comment type="subcellular location">
    <subcellularLocation>
        <location evidence="1 6">Nucleus</location>
        <location evidence="1 6">Nucleolus</location>
    </subcellularLocation>
</comment>
<feature type="compositionally biased region" description="Basic residues" evidence="7">
    <location>
        <begin position="217"/>
        <end position="226"/>
    </location>
</feature>
<proteinExistence type="inferred from homology"/>
<keyword evidence="4 6" id="KW-0539">Nucleus</keyword>
<reference evidence="9 10" key="1">
    <citation type="journal article" date="2019" name="PLoS Pathog.">
        <title>Genome sequence of the bovine parasite Schistosoma bovis Tanzania.</title>
        <authorList>
            <person name="Oey H."/>
            <person name="Zakrzewski M."/>
            <person name="Gobert G."/>
            <person name="Gravermann K."/>
            <person name="Stoye J."/>
            <person name="Jones M."/>
            <person name="Mcmanus D."/>
            <person name="Krause L."/>
        </authorList>
    </citation>
    <scope>NUCLEOTIDE SEQUENCE [LARGE SCALE GENOMIC DNA]</scope>
    <source>
        <strain evidence="9 10">TAN1997</strain>
    </source>
</reference>
<evidence type="ECO:0000256" key="6">
    <source>
        <dbReference type="RuleBase" id="RU367086"/>
    </source>
</evidence>
<evidence type="ECO:0000256" key="7">
    <source>
        <dbReference type="SAM" id="MobiDB-lite"/>
    </source>
</evidence>
<evidence type="ECO:0000256" key="4">
    <source>
        <dbReference type="ARBA" id="ARBA00023242"/>
    </source>
</evidence>
<dbReference type="Proteomes" id="UP000290809">
    <property type="component" value="Unassembled WGS sequence"/>
</dbReference>
<organism evidence="9 10">
    <name type="scientific">Schistosoma bovis</name>
    <name type="common">Blood fluke</name>
    <dbReference type="NCBI Taxonomy" id="6184"/>
    <lineage>
        <taxon>Eukaryota</taxon>
        <taxon>Metazoa</taxon>
        <taxon>Spiralia</taxon>
        <taxon>Lophotrochozoa</taxon>
        <taxon>Platyhelminthes</taxon>
        <taxon>Trematoda</taxon>
        <taxon>Digenea</taxon>
        <taxon>Strigeidida</taxon>
        <taxon>Schistosomatoidea</taxon>
        <taxon>Schistosomatidae</taxon>
        <taxon>Schistosoma</taxon>
    </lineage>
</organism>
<dbReference type="SMART" id="SM00879">
    <property type="entry name" value="Brix"/>
    <property type="match status" value="1"/>
</dbReference>
<evidence type="ECO:0000313" key="9">
    <source>
        <dbReference type="EMBL" id="RTG80962.1"/>
    </source>
</evidence>
<dbReference type="PROSITE" id="PS50833">
    <property type="entry name" value="BRIX"/>
    <property type="match status" value="1"/>
</dbReference>